<comment type="caution">
    <text evidence="4">The sequence shown here is derived from an EMBL/GenBank/DDBJ whole genome shotgun (WGS) entry which is preliminary data.</text>
</comment>
<keyword evidence="1 4" id="KW-0808">Transferase</keyword>
<reference evidence="5" key="1">
    <citation type="journal article" date="2019" name="Int. J. Syst. Evol. Microbiol.">
        <title>The Global Catalogue of Microorganisms (GCM) 10K type strain sequencing project: providing services to taxonomists for standard genome sequencing and annotation.</title>
        <authorList>
            <consortium name="The Broad Institute Genomics Platform"/>
            <consortium name="The Broad Institute Genome Sequencing Center for Infectious Disease"/>
            <person name="Wu L."/>
            <person name="Ma J."/>
        </authorList>
    </citation>
    <scope>NUCLEOTIDE SEQUENCE [LARGE SCALE GENOMIC DNA]</scope>
    <source>
        <strain evidence="5">CCUG 56698</strain>
    </source>
</reference>
<dbReference type="SUPFAM" id="SSF55729">
    <property type="entry name" value="Acyl-CoA N-acyltransferases (Nat)"/>
    <property type="match status" value="1"/>
</dbReference>
<dbReference type="CDD" id="cd04301">
    <property type="entry name" value="NAT_SF"/>
    <property type="match status" value="1"/>
</dbReference>
<keyword evidence="5" id="KW-1185">Reference proteome</keyword>
<dbReference type="Pfam" id="PF00583">
    <property type="entry name" value="Acetyltransf_1"/>
    <property type="match status" value="1"/>
</dbReference>
<organism evidence="4 5">
    <name type="scientific">Schaalia naturae</name>
    <dbReference type="NCBI Taxonomy" id="635203"/>
    <lineage>
        <taxon>Bacteria</taxon>
        <taxon>Bacillati</taxon>
        <taxon>Actinomycetota</taxon>
        <taxon>Actinomycetes</taxon>
        <taxon>Actinomycetales</taxon>
        <taxon>Actinomycetaceae</taxon>
        <taxon>Schaalia</taxon>
    </lineage>
</organism>
<dbReference type="InterPro" id="IPR000182">
    <property type="entry name" value="GNAT_dom"/>
</dbReference>
<protein>
    <submittedName>
        <fullName evidence="4">GNAT family N-acetyltransferase</fullName>
        <ecNumber evidence="4">2.3.1.-</ecNumber>
    </submittedName>
</protein>
<evidence type="ECO:0000256" key="2">
    <source>
        <dbReference type="ARBA" id="ARBA00023315"/>
    </source>
</evidence>
<dbReference type="PANTHER" id="PTHR43877">
    <property type="entry name" value="AMINOALKYLPHOSPHONATE N-ACETYLTRANSFERASE-RELATED-RELATED"/>
    <property type="match status" value="1"/>
</dbReference>
<dbReference type="Proteomes" id="UP001596527">
    <property type="component" value="Unassembled WGS sequence"/>
</dbReference>
<dbReference type="EMBL" id="JBHTEF010000001">
    <property type="protein sequence ID" value="MFC7579721.1"/>
    <property type="molecule type" value="Genomic_DNA"/>
</dbReference>
<proteinExistence type="predicted"/>
<evidence type="ECO:0000313" key="5">
    <source>
        <dbReference type="Proteomes" id="UP001596527"/>
    </source>
</evidence>
<dbReference type="Gene3D" id="3.40.630.30">
    <property type="match status" value="1"/>
</dbReference>
<gene>
    <name evidence="4" type="ORF">ACFQWG_00535</name>
</gene>
<dbReference type="RefSeq" id="WP_380971172.1">
    <property type="nucleotide sequence ID" value="NZ_JBHTEF010000001.1"/>
</dbReference>
<name>A0ABW2SHX8_9ACTO</name>
<dbReference type="PROSITE" id="PS51186">
    <property type="entry name" value="GNAT"/>
    <property type="match status" value="1"/>
</dbReference>
<dbReference type="InterPro" id="IPR050832">
    <property type="entry name" value="Bact_Acetyltransf"/>
</dbReference>
<feature type="domain" description="N-acetyltransferase" evidence="3">
    <location>
        <begin position="4"/>
        <end position="150"/>
    </location>
</feature>
<evidence type="ECO:0000259" key="3">
    <source>
        <dbReference type="PROSITE" id="PS51186"/>
    </source>
</evidence>
<dbReference type="EC" id="2.3.1.-" evidence="4"/>
<evidence type="ECO:0000256" key="1">
    <source>
        <dbReference type="ARBA" id="ARBA00022679"/>
    </source>
</evidence>
<dbReference type="GO" id="GO:0016746">
    <property type="term" value="F:acyltransferase activity"/>
    <property type="evidence" value="ECO:0007669"/>
    <property type="project" value="UniProtKB-KW"/>
</dbReference>
<evidence type="ECO:0000313" key="4">
    <source>
        <dbReference type="EMBL" id="MFC7579721.1"/>
    </source>
</evidence>
<sequence>MSVELVTSSTPELVQAMSRLIPQLSRTAAPLDAPGVERLVSQQSVHLLAFRPDRPDGDGAGPILGMLSLAVFEIPTGLRAWIEDVVVDQEARGQGAGQRLVEAALAHARSLGCRTVDLTSRPSREAANRLYRRCGFVQRETNVYRFALES</sequence>
<accession>A0ABW2SHX8</accession>
<dbReference type="InterPro" id="IPR016181">
    <property type="entry name" value="Acyl_CoA_acyltransferase"/>
</dbReference>
<keyword evidence="2 4" id="KW-0012">Acyltransferase</keyword>